<name>A0A8H7K1Q9_BIOOC</name>
<evidence type="ECO:0000256" key="1">
    <source>
        <dbReference type="SAM" id="MobiDB-lite"/>
    </source>
</evidence>
<feature type="region of interest" description="Disordered" evidence="1">
    <location>
        <begin position="138"/>
        <end position="165"/>
    </location>
</feature>
<dbReference type="AlphaFoldDB" id="A0A8H7K1Q9"/>
<comment type="caution">
    <text evidence="2">The sequence shown here is derived from an EMBL/GenBank/DDBJ whole genome shotgun (WGS) entry which is preliminary data.</text>
</comment>
<protein>
    <submittedName>
        <fullName evidence="2">Uncharacterized protein</fullName>
    </submittedName>
</protein>
<proteinExistence type="predicted"/>
<sequence length="199" mass="22466">MSRPQQKSIAVVHTHVWNMDGLMTAPGPSVKRQSSRRKRCADCRAGESVLSGSCVLHTSIHIANRQRRSEVNWSHLHILGQEDFQTSPSISSEGSSPSEASLACEEMKLTTRFLFSNIRTTESELESILQTFSGSLDKAERPEPSALNRGYSDTERRDEEPKEEYTEEAYRGFETWILGSYEQMFCFARGDCSGSQIYD</sequence>
<organism evidence="2 3">
    <name type="scientific">Bionectria ochroleuca</name>
    <name type="common">Gliocladium roseum</name>
    <dbReference type="NCBI Taxonomy" id="29856"/>
    <lineage>
        <taxon>Eukaryota</taxon>
        <taxon>Fungi</taxon>
        <taxon>Dikarya</taxon>
        <taxon>Ascomycota</taxon>
        <taxon>Pezizomycotina</taxon>
        <taxon>Sordariomycetes</taxon>
        <taxon>Hypocreomycetidae</taxon>
        <taxon>Hypocreales</taxon>
        <taxon>Bionectriaceae</taxon>
        <taxon>Clonostachys</taxon>
    </lineage>
</organism>
<reference evidence="2" key="1">
    <citation type="submission" date="2020-10" db="EMBL/GenBank/DDBJ databases">
        <title>High-Quality Genome Resource of Clonostachys rosea strain S41 by Oxford Nanopore Long-Read Sequencing.</title>
        <authorList>
            <person name="Wang H."/>
        </authorList>
    </citation>
    <scope>NUCLEOTIDE SEQUENCE</scope>
    <source>
        <strain evidence="2">S41</strain>
    </source>
</reference>
<accession>A0A8H7K1Q9</accession>
<feature type="compositionally biased region" description="Basic and acidic residues" evidence="1">
    <location>
        <begin position="152"/>
        <end position="165"/>
    </location>
</feature>
<dbReference type="Proteomes" id="UP000616885">
    <property type="component" value="Unassembled WGS sequence"/>
</dbReference>
<dbReference type="EMBL" id="JADCTT010000015">
    <property type="protein sequence ID" value="KAF9744076.1"/>
    <property type="molecule type" value="Genomic_DNA"/>
</dbReference>
<gene>
    <name evidence="2" type="ORF">IM811_005656</name>
</gene>
<evidence type="ECO:0000313" key="3">
    <source>
        <dbReference type="Proteomes" id="UP000616885"/>
    </source>
</evidence>
<evidence type="ECO:0000313" key="2">
    <source>
        <dbReference type="EMBL" id="KAF9744076.1"/>
    </source>
</evidence>